<feature type="site" description="Catalytically relevant" evidence="6">
    <location>
        <position position="123"/>
    </location>
</feature>
<dbReference type="GO" id="GO:0046872">
    <property type="term" value="F:metal ion binding"/>
    <property type="evidence" value="ECO:0007669"/>
    <property type="project" value="UniProtKB-KW"/>
</dbReference>
<evidence type="ECO:0000256" key="6">
    <source>
        <dbReference type="PIRSR" id="PIRSR004692-3"/>
    </source>
</evidence>
<dbReference type="NCBIfam" id="TIGR00393">
    <property type="entry name" value="kpsF"/>
    <property type="match status" value="1"/>
</dbReference>
<keyword evidence="5" id="KW-0479">Metal-binding</keyword>
<dbReference type="PROSITE" id="PS51371">
    <property type="entry name" value="CBS"/>
    <property type="match status" value="1"/>
</dbReference>
<reference evidence="11 12" key="1">
    <citation type="journal article" date="2010" name="Stand. Genomic Sci.">
        <title>Complete genome sequence of Haliangium ochraceum type strain (SMP-2).</title>
        <authorList>
            <consortium name="US DOE Joint Genome Institute (JGI-PGF)"/>
            <person name="Ivanova N."/>
            <person name="Daum C."/>
            <person name="Lang E."/>
            <person name="Abt B."/>
            <person name="Kopitz M."/>
            <person name="Saunders E."/>
            <person name="Lapidus A."/>
            <person name="Lucas S."/>
            <person name="Glavina Del Rio T."/>
            <person name="Nolan M."/>
            <person name="Tice H."/>
            <person name="Copeland A."/>
            <person name="Cheng J.F."/>
            <person name="Chen F."/>
            <person name="Bruce D."/>
            <person name="Goodwin L."/>
            <person name="Pitluck S."/>
            <person name="Mavromatis K."/>
            <person name="Pati A."/>
            <person name="Mikhailova N."/>
            <person name="Chen A."/>
            <person name="Palaniappan K."/>
            <person name="Land M."/>
            <person name="Hauser L."/>
            <person name="Chang Y.J."/>
            <person name="Jeffries C.D."/>
            <person name="Detter J.C."/>
            <person name="Brettin T."/>
            <person name="Rohde M."/>
            <person name="Goker M."/>
            <person name="Bristow J."/>
            <person name="Markowitz V."/>
            <person name="Eisen J.A."/>
            <person name="Hugenholtz P."/>
            <person name="Kyrpides N.C."/>
            <person name="Klenk H.P."/>
        </authorList>
    </citation>
    <scope>NUCLEOTIDE SEQUENCE [LARGE SCALE GENOMIC DNA]</scope>
    <source>
        <strain evidence="12">DSM 14365 / CIP 107738 / JCM 11303 / AJ 13395 / SMP-2</strain>
    </source>
</reference>
<feature type="domain" description="CBS" evidence="9">
    <location>
        <begin position="222"/>
        <end position="280"/>
    </location>
</feature>
<dbReference type="SUPFAM" id="SSF54631">
    <property type="entry name" value="CBS-domain pair"/>
    <property type="match status" value="1"/>
</dbReference>
<dbReference type="PIRSF" id="PIRSF004692">
    <property type="entry name" value="KdsD_KpsF"/>
    <property type="match status" value="1"/>
</dbReference>
<dbReference type="Proteomes" id="UP000001880">
    <property type="component" value="Chromosome"/>
</dbReference>
<dbReference type="PANTHER" id="PTHR42745">
    <property type="match status" value="1"/>
</dbReference>
<feature type="region of interest" description="Disordered" evidence="8">
    <location>
        <begin position="1"/>
        <end position="20"/>
    </location>
</feature>
<keyword evidence="12" id="KW-1185">Reference proteome</keyword>
<evidence type="ECO:0000259" key="9">
    <source>
        <dbReference type="PROSITE" id="PS51371"/>
    </source>
</evidence>
<dbReference type="Gene3D" id="3.10.580.10">
    <property type="entry name" value="CBS-domain"/>
    <property type="match status" value="1"/>
</dbReference>
<dbReference type="InterPro" id="IPR004800">
    <property type="entry name" value="KdsD/KpsF-type"/>
</dbReference>
<evidence type="ECO:0000256" key="2">
    <source>
        <dbReference type="ARBA" id="ARBA00022737"/>
    </source>
</evidence>
<dbReference type="GO" id="GO:0019146">
    <property type="term" value="F:arabinose-5-phosphate isomerase activity"/>
    <property type="evidence" value="ECO:0007669"/>
    <property type="project" value="UniProtKB-EC"/>
</dbReference>
<evidence type="ECO:0000259" key="10">
    <source>
        <dbReference type="PROSITE" id="PS51464"/>
    </source>
</evidence>
<dbReference type="EC" id="5.3.1.13" evidence="11"/>
<dbReference type="SUPFAM" id="SSF53697">
    <property type="entry name" value="SIS domain"/>
    <property type="match status" value="1"/>
</dbReference>
<dbReference type="Pfam" id="PF00571">
    <property type="entry name" value="CBS"/>
    <property type="match status" value="2"/>
</dbReference>
<dbReference type="InterPro" id="IPR046348">
    <property type="entry name" value="SIS_dom_sf"/>
</dbReference>
<dbReference type="PANTHER" id="PTHR42745:SF1">
    <property type="entry name" value="ARABINOSE 5-PHOSPHATE ISOMERASE KDSD"/>
    <property type="match status" value="1"/>
</dbReference>
<keyword evidence="11" id="KW-0413">Isomerase</keyword>
<dbReference type="GO" id="GO:0005975">
    <property type="term" value="P:carbohydrate metabolic process"/>
    <property type="evidence" value="ECO:0007669"/>
    <property type="project" value="InterPro"/>
</dbReference>
<organism evidence="11 12">
    <name type="scientific">Haliangium ochraceum (strain DSM 14365 / JCM 11303 / SMP-2)</name>
    <dbReference type="NCBI Taxonomy" id="502025"/>
    <lineage>
        <taxon>Bacteria</taxon>
        <taxon>Pseudomonadati</taxon>
        <taxon>Myxococcota</taxon>
        <taxon>Polyangia</taxon>
        <taxon>Haliangiales</taxon>
        <taxon>Kofleriaceae</taxon>
        <taxon>Haliangium</taxon>
    </lineage>
</organism>
<sequence>MLNLKADTSSVVHASPNLESRDARVEQAREVFREQAAAIADLGQRIDASFTRAIELLRTTPGHVVICGMGKSGLIGQKIAATLASTGTPSFFVHPAEAYHGDLGMITAQNTVMLLSYSGETEEVVRLLPHLQRMRVPLIGLVGRLDSTLARQVDVALDVSVEREACPNNLAPTSSTLAALAMGDALAVSLIHERKFGPHDFARFHPGGSLGRRLCCNVADLMRIAPLPLLRPQDALREAVLTLAQGRFGIAVVVDAARKPLGVITEADLRTTLDAAEQPLAMPVSMIMRRELPVIEANARINDAEQVALRLGTEVLIATDENDKVVGILDLRAA</sequence>
<dbReference type="InterPro" id="IPR035474">
    <property type="entry name" value="SIS_Kpsf"/>
</dbReference>
<dbReference type="OrthoDB" id="9762536at2"/>
<feature type="site" description="Catalytically relevant" evidence="6">
    <location>
        <position position="71"/>
    </location>
</feature>
<dbReference type="Gene3D" id="3.40.50.10490">
    <property type="entry name" value="Glucose-6-phosphate isomerase like protein, domain 1"/>
    <property type="match status" value="1"/>
</dbReference>
<keyword evidence="5" id="KW-0862">Zinc</keyword>
<dbReference type="eggNOG" id="COG0794">
    <property type="taxonomic scope" value="Bacteria"/>
</dbReference>
<dbReference type="STRING" id="502025.Hoch_5957"/>
<dbReference type="AlphaFoldDB" id="D0LJS5"/>
<dbReference type="GO" id="GO:1901135">
    <property type="term" value="P:carbohydrate derivative metabolic process"/>
    <property type="evidence" value="ECO:0007669"/>
    <property type="project" value="InterPro"/>
</dbReference>
<protein>
    <submittedName>
        <fullName evidence="11">KpsF/GutQ family protein</fullName>
        <ecNumber evidence="11">5.3.1.13</ecNumber>
    </submittedName>
</protein>
<feature type="compositionally biased region" description="Polar residues" evidence="8">
    <location>
        <begin position="1"/>
        <end position="12"/>
    </location>
</feature>
<evidence type="ECO:0000313" key="11">
    <source>
        <dbReference type="EMBL" id="ACY18432.1"/>
    </source>
</evidence>
<feature type="site" description="Catalytically relevant" evidence="6">
    <location>
        <position position="205"/>
    </location>
</feature>
<dbReference type="InterPro" id="IPR046342">
    <property type="entry name" value="CBS_dom_sf"/>
</dbReference>
<dbReference type="EMBL" id="CP001804">
    <property type="protein sequence ID" value="ACY18432.1"/>
    <property type="molecule type" value="Genomic_DNA"/>
</dbReference>
<feature type="binding site" evidence="5">
    <location>
        <position position="94"/>
    </location>
    <ligand>
        <name>Zn(2+)</name>
        <dbReference type="ChEBI" id="CHEBI:29105"/>
    </ligand>
</feature>
<gene>
    <name evidence="11" type="ordered locus">Hoch_5957</name>
</gene>
<feature type="domain" description="SIS" evidence="10">
    <location>
        <begin position="53"/>
        <end position="196"/>
    </location>
</feature>
<evidence type="ECO:0000256" key="1">
    <source>
        <dbReference type="ARBA" id="ARBA00008165"/>
    </source>
</evidence>
<dbReference type="InterPro" id="IPR050986">
    <property type="entry name" value="GutQ/KpsF_isomerases"/>
</dbReference>
<dbReference type="Pfam" id="PF01380">
    <property type="entry name" value="SIS"/>
    <property type="match status" value="1"/>
</dbReference>
<evidence type="ECO:0000256" key="8">
    <source>
        <dbReference type="SAM" id="MobiDB-lite"/>
    </source>
</evidence>
<evidence type="ECO:0000256" key="7">
    <source>
        <dbReference type="PROSITE-ProRule" id="PRU00703"/>
    </source>
</evidence>
<dbReference type="PROSITE" id="PS51464">
    <property type="entry name" value="SIS"/>
    <property type="match status" value="1"/>
</dbReference>
<feature type="site" description="Catalytically relevant" evidence="6">
    <location>
        <position position="164"/>
    </location>
</feature>
<proteinExistence type="inferred from homology"/>
<dbReference type="GO" id="GO:0097367">
    <property type="term" value="F:carbohydrate derivative binding"/>
    <property type="evidence" value="ECO:0007669"/>
    <property type="project" value="InterPro"/>
</dbReference>
<evidence type="ECO:0000256" key="4">
    <source>
        <dbReference type="PIRNR" id="PIRNR004692"/>
    </source>
</evidence>
<dbReference type="CDD" id="cd05014">
    <property type="entry name" value="SIS_Kpsf"/>
    <property type="match status" value="1"/>
</dbReference>
<dbReference type="HOGENOM" id="CLU_040681_13_1_7"/>
<comment type="similarity">
    <text evidence="1 4">Belongs to the SIS family. GutQ/KpsF subfamily.</text>
</comment>
<evidence type="ECO:0000256" key="5">
    <source>
        <dbReference type="PIRSR" id="PIRSR004692-2"/>
    </source>
</evidence>
<dbReference type="eggNOG" id="COG2524">
    <property type="taxonomic scope" value="Bacteria"/>
</dbReference>
<evidence type="ECO:0000256" key="3">
    <source>
        <dbReference type="ARBA" id="ARBA00023122"/>
    </source>
</evidence>
<keyword evidence="2" id="KW-0677">Repeat</keyword>
<dbReference type="InterPro" id="IPR000644">
    <property type="entry name" value="CBS_dom"/>
</dbReference>
<keyword evidence="3 7" id="KW-0129">CBS domain</keyword>
<evidence type="ECO:0000313" key="12">
    <source>
        <dbReference type="Proteomes" id="UP000001880"/>
    </source>
</evidence>
<dbReference type="KEGG" id="hoh:Hoch_5957"/>
<dbReference type="InterPro" id="IPR001347">
    <property type="entry name" value="SIS_dom"/>
</dbReference>
<dbReference type="FunFam" id="3.40.50.10490:FF:000011">
    <property type="entry name" value="Arabinose 5-phosphate isomerase"/>
    <property type="match status" value="1"/>
</dbReference>
<name>D0LJS5_HALO1</name>
<dbReference type="RefSeq" id="WP_012831024.1">
    <property type="nucleotide sequence ID" value="NC_013440.1"/>
</dbReference>
<accession>D0LJS5</accession>